<sequence>MTRKLTIEEMQKIAEERGGKCLSTKYINAHTKLKWQCEKGHIWDATPHKIKNKETWCPYCMGKYQKIEDMRKIATERGGKCLSIEYIHNKTNLKWLCKEAHVWNATPDNIKRGQWCPICTKGISERICRQFFETIFNSKFPTKRPKWLINSRGNLMHLDGFNEELKLAFEYHGIQHFEYNPHFHRSHTLEQRKKDDEEKINLCKLNDIVLIEIPYTVEYNKMQKYIIEQYKIKTGLILDNVPKIDYNKFNIYLFSKLEELNEIAKQREGKCLSTKYFNAHTKLKWQCKENHVWEARPDKIKQGSWCPKCAGNIRLTIEDMYKLAEENNGKYLSIEYINAHIKVKWQCEANHIFKASANSVKSGHWCPYCTNNVKLTIEEMHNLAEKRGGKCLSIEYINVKTKLKWQCERRHIWMATPDNIK</sequence>
<protein>
    <recommendedName>
        <fullName evidence="2">Zinc-ribbon domain-containing protein</fullName>
    </recommendedName>
</protein>
<feature type="non-terminal residue" evidence="1">
    <location>
        <position position="421"/>
    </location>
</feature>
<organism evidence="1">
    <name type="scientific">marine sediment metagenome</name>
    <dbReference type="NCBI Taxonomy" id="412755"/>
    <lineage>
        <taxon>unclassified sequences</taxon>
        <taxon>metagenomes</taxon>
        <taxon>ecological metagenomes</taxon>
    </lineage>
</organism>
<dbReference type="AlphaFoldDB" id="A0A0F9DEP7"/>
<proteinExistence type="predicted"/>
<gene>
    <name evidence="1" type="ORF">LCGC14_2208350</name>
</gene>
<dbReference type="EMBL" id="LAZR01029252">
    <property type="protein sequence ID" value="KKL60134.1"/>
    <property type="molecule type" value="Genomic_DNA"/>
</dbReference>
<name>A0A0F9DEP7_9ZZZZ</name>
<accession>A0A0F9DEP7</accession>
<evidence type="ECO:0000313" key="1">
    <source>
        <dbReference type="EMBL" id="KKL60134.1"/>
    </source>
</evidence>
<reference evidence="1" key="1">
    <citation type="journal article" date="2015" name="Nature">
        <title>Complex archaea that bridge the gap between prokaryotes and eukaryotes.</title>
        <authorList>
            <person name="Spang A."/>
            <person name="Saw J.H."/>
            <person name="Jorgensen S.L."/>
            <person name="Zaremba-Niedzwiedzka K."/>
            <person name="Martijn J."/>
            <person name="Lind A.E."/>
            <person name="van Eijk R."/>
            <person name="Schleper C."/>
            <person name="Guy L."/>
            <person name="Ettema T.J."/>
        </authorList>
    </citation>
    <scope>NUCLEOTIDE SEQUENCE</scope>
</reference>
<evidence type="ECO:0008006" key="2">
    <source>
        <dbReference type="Google" id="ProtNLM"/>
    </source>
</evidence>
<comment type="caution">
    <text evidence="1">The sequence shown here is derived from an EMBL/GenBank/DDBJ whole genome shotgun (WGS) entry which is preliminary data.</text>
</comment>